<dbReference type="Proteomes" id="UP000230008">
    <property type="component" value="Chromosome"/>
</dbReference>
<dbReference type="AlphaFoldDB" id="A0A2D3T2E4"/>
<evidence type="ECO:0000313" key="1">
    <source>
        <dbReference type="EMBL" id="ASV33330.1"/>
    </source>
</evidence>
<proteinExistence type="predicted"/>
<reference evidence="3" key="1">
    <citation type="submission" date="2016-10" db="EMBL/GenBank/DDBJ databases">
        <authorList>
            <person name="Chevignon G."/>
        </authorList>
    </citation>
    <scope>NUCLEOTIDE SEQUENCE [LARGE SCALE GENOMIC DNA]</scope>
    <source>
        <strain evidence="3">A2C</strain>
    </source>
</reference>
<accession>A0A2D3T2E4</accession>
<dbReference type="RefSeq" id="WP_015873531.1">
    <property type="nucleotide sequence ID" value="NZ_CADIJH010000041.1"/>
</dbReference>
<organism evidence="2 3">
    <name type="scientific">Candidatus Williamhamiltonella defendens</name>
    <dbReference type="NCBI Taxonomy" id="138072"/>
    <lineage>
        <taxon>Bacteria</taxon>
        <taxon>Pseudomonadati</taxon>
        <taxon>Pseudomonadota</taxon>
        <taxon>Gammaproteobacteria</taxon>
        <taxon>Enterobacterales</taxon>
        <taxon>Enterobacteriaceae</taxon>
        <taxon>aphid secondary symbionts</taxon>
        <taxon>Candidatus Williamhamiltonella</taxon>
    </lineage>
</organism>
<reference evidence="3" key="3">
    <citation type="submission" date="2017-11" db="EMBL/GenBank/DDBJ databases">
        <title>PacBio sequencing of new strain of the secondary endosymbiont Candidatus Hamiltonella defensa.</title>
        <authorList>
            <person name="Strand M.R."/>
            <person name="Oliver K."/>
        </authorList>
    </citation>
    <scope>NUCLEOTIDE SEQUENCE [LARGE SCALE GENOMIC DNA]</scope>
    <source>
        <strain evidence="3">A2C</strain>
    </source>
</reference>
<name>A0A2D3T2E4_9ENTR</name>
<dbReference type="EMBL" id="CP022932">
    <property type="protein sequence ID" value="ASV33330.1"/>
    <property type="molecule type" value="Genomic_DNA"/>
</dbReference>
<protein>
    <submittedName>
        <fullName evidence="2">Uncharacterized protein</fullName>
    </submittedName>
</protein>
<evidence type="ECO:0000313" key="2">
    <source>
        <dbReference type="EMBL" id="ATW29681.1"/>
    </source>
</evidence>
<dbReference type="GeneID" id="66260822"/>
<reference evidence="2" key="4">
    <citation type="journal article" date="2018" name="Genome Biol. Evol.">
        <title>Culture-Facilitated Comparative Genomics of the Facultative Symbiont Hamiltonella defensa.</title>
        <authorList>
            <person name="Chevignon G."/>
            <person name="Boyd B.M."/>
            <person name="Brandt J.W."/>
            <person name="Oliver K.M."/>
            <person name="Strand M.R."/>
        </authorList>
    </citation>
    <scope>NUCLEOTIDE SEQUENCE</scope>
    <source>
        <strain evidence="2">A2C</strain>
    </source>
</reference>
<sequence length="85" mass="10142">MVKRRTPNIQPPQIEKKIEDFASGADRLSTEVVSLNSEAPRDYKAIRIPFNQYEYQLLEKLCKKTNRSKLNMMRYALRFYDENLK</sequence>
<dbReference type="EMBL" id="CP017606">
    <property type="protein sequence ID" value="ATW29681.1"/>
    <property type="molecule type" value="Genomic_DNA"/>
</dbReference>
<evidence type="ECO:0000313" key="3">
    <source>
        <dbReference type="Proteomes" id="UP000230008"/>
    </source>
</evidence>
<reference evidence="1" key="2">
    <citation type="submission" date="2017-08" db="EMBL/GenBank/DDBJ databases">
        <title>Genome sequence of Candidatus Hamiltonella defensa from Acyrthosiphon pisum strain MI47.</title>
        <authorList>
            <person name="Patel V.A."/>
            <person name="Chevignon G."/>
            <person name="Russell J.A."/>
            <person name="Oliver K.M."/>
        </authorList>
    </citation>
    <scope>NUCLEOTIDE SEQUENCE</scope>
    <source>
        <strain evidence="1">MI47</strain>
    </source>
</reference>
<dbReference type="Proteomes" id="UP000792865">
    <property type="component" value="Chromosome"/>
</dbReference>
<dbReference type="OMA" id="YKAIRIP"/>
<gene>
    <name evidence="2" type="ORF">BJP41_04210</name>
    <name evidence="1" type="ORF">CJJ18_03835</name>
</gene>